<dbReference type="GO" id="GO:0043709">
    <property type="term" value="P:cell adhesion involved in single-species biofilm formation"/>
    <property type="evidence" value="ECO:0007669"/>
    <property type="project" value="TreeGrafter"/>
</dbReference>
<evidence type="ECO:0000256" key="1">
    <source>
        <dbReference type="ARBA" id="ARBA00001946"/>
    </source>
</evidence>
<proteinExistence type="predicted"/>
<dbReference type="InterPro" id="IPR029787">
    <property type="entry name" value="Nucleotide_cyclase"/>
</dbReference>
<evidence type="ECO:0000313" key="5">
    <source>
        <dbReference type="EMBL" id="RRJ84219.1"/>
    </source>
</evidence>
<reference evidence="5 6" key="2">
    <citation type="submission" date="2018-12" db="EMBL/GenBank/DDBJ databases">
        <title>Simiduia agarivorans gen. nov., sp. nov., a marine, agarolytic bacterium isolated from shallow coastal water from Keelung, Taiwan.</title>
        <authorList>
            <person name="Shieh W.Y."/>
        </authorList>
    </citation>
    <scope>NUCLEOTIDE SEQUENCE [LARGE SCALE GENOMIC DNA]</scope>
    <source>
        <strain evidence="5 6">GTF-13</strain>
    </source>
</reference>
<dbReference type="FunFam" id="3.30.70.270:FF:000001">
    <property type="entry name" value="Diguanylate cyclase domain protein"/>
    <property type="match status" value="1"/>
</dbReference>
<dbReference type="GO" id="GO:1902201">
    <property type="term" value="P:negative regulation of bacterial-type flagellum-dependent cell motility"/>
    <property type="evidence" value="ECO:0007669"/>
    <property type="project" value="TreeGrafter"/>
</dbReference>
<dbReference type="InterPro" id="IPR050469">
    <property type="entry name" value="Diguanylate_Cyclase"/>
</dbReference>
<comment type="cofactor">
    <cofactor evidence="1">
        <name>Mg(2+)</name>
        <dbReference type="ChEBI" id="CHEBI:18420"/>
    </cofactor>
</comment>
<dbReference type="CDD" id="cd01949">
    <property type="entry name" value="GGDEF"/>
    <property type="match status" value="1"/>
</dbReference>
<dbReference type="GO" id="GO:0005886">
    <property type="term" value="C:plasma membrane"/>
    <property type="evidence" value="ECO:0007669"/>
    <property type="project" value="TreeGrafter"/>
</dbReference>
<reference evidence="5 6" key="1">
    <citation type="submission" date="2018-08" db="EMBL/GenBank/DDBJ databases">
        <authorList>
            <person name="Khan S.A."/>
        </authorList>
    </citation>
    <scope>NUCLEOTIDE SEQUENCE [LARGE SCALE GENOMIC DNA]</scope>
    <source>
        <strain evidence="5 6">GTF-13</strain>
    </source>
</reference>
<dbReference type="GO" id="GO:0052621">
    <property type="term" value="F:diguanylate cyclase activity"/>
    <property type="evidence" value="ECO:0007669"/>
    <property type="project" value="UniProtKB-EC"/>
</dbReference>
<dbReference type="NCBIfam" id="TIGR00254">
    <property type="entry name" value="GGDEF"/>
    <property type="match status" value="1"/>
</dbReference>
<evidence type="ECO:0000259" key="4">
    <source>
        <dbReference type="PROSITE" id="PS50887"/>
    </source>
</evidence>
<accession>A0A3P3VRS6</accession>
<dbReference type="PROSITE" id="PS50887">
    <property type="entry name" value="GGDEF"/>
    <property type="match status" value="1"/>
</dbReference>
<evidence type="ECO:0000256" key="3">
    <source>
        <dbReference type="ARBA" id="ARBA00034247"/>
    </source>
</evidence>
<dbReference type="InterPro" id="IPR043128">
    <property type="entry name" value="Rev_trsase/Diguanyl_cyclase"/>
</dbReference>
<evidence type="ECO:0000256" key="2">
    <source>
        <dbReference type="ARBA" id="ARBA00012528"/>
    </source>
</evidence>
<name>A0A3P3VRS6_9GAMM</name>
<organism evidence="5 6">
    <name type="scientific">Aestuariirhabdus litorea</name>
    <dbReference type="NCBI Taxonomy" id="2528527"/>
    <lineage>
        <taxon>Bacteria</taxon>
        <taxon>Pseudomonadati</taxon>
        <taxon>Pseudomonadota</taxon>
        <taxon>Gammaproteobacteria</taxon>
        <taxon>Oceanospirillales</taxon>
        <taxon>Aestuariirhabdaceae</taxon>
        <taxon>Aestuariirhabdus</taxon>
    </lineage>
</organism>
<protein>
    <recommendedName>
        <fullName evidence="2">diguanylate cyclase</fullName>
        <ecNumber evidence="2">2.7.7.65</ecNumber>
    </recommendedName>
</protein>
<dbReference type="PANTHER" id="PTHR45138:SF9">
    <property type="entry name" value="DIGUANYLATE CYCLASE DGCM-RELATED"/>
    <property type="match status" value="1"/>
</dbReference>
<evidence type="ECO:0000313" key="6">
    <source>
        <dbReference type="Proteomes" id="UP000280792"/>
    </source>
</evidence>
<dbReference type="EMBL" id="QWEZ01000001">
    <property type="protein sequence ID" value="RRJ84219.1"/>
    <property type="molecule type" value="Genomic_DNA"/>
</dbReference>
<sequence length="331" mass="37885">MVLAKQKQVIDIKLVRDKTMGPIAQSSRELSHSNIKLFTAAQQVSPANRALDNRETLREQLRERLPRLLQTTLELEQQLKLCFQELHRALKVDGLEYSHNNENINLSLGRRATHSCSYRLVTERDFNGEICFSRRSRFDEEELQLIESTLGQLAYPLRNALSYRQAVQLALRDPLTGVGNRIAMDNALHHELQVTQRNEQPLSLLLLDLDHFKKINDTFGHSAGDQALKHAADSIRHAIRDIDQVFRFGGEEFVIVLRNSNQECSTMVAERIRARLESMQCQFQGQEIPVTASIGVATYNDKETIRDTLQRADQALYKAKDQGRNRVISLD</sequence>
<comment type="caution">
    <text evidence="5">The sequence shown here is derived from an EMBL/GenBank/DDBJ whole genome shotgun (WGS) entry which is preliminary data.</text>
</comment>
<feature type="domain" description="GGDEF" evidence="4">
    <location>
        <begin position="200"/>
        <end position="331"/>
    </location>
</feature>
<dbReference type="Pfam" id="PF00990">
    <property type="entry name" value="GGDEF"/>
    <property type="match status" value="1"/>
</dbReference>
<dbReference type="Proteomes" id="UP000280792">
    <property type="component" value="Unassembled WGS sequence"/>
</dbReference>
<dbReference type="InterPro" id="IPR000160">
    <property type="entry name" value="GGDEF_dom"/>
</dbReference>
<dbReference type="SUPFAM" id="SSF55073">
    <property type="entry name" value="Nucleotide cyclase"/>
    <property type="match status" value="1"/>
</dbReference>
<dbReference type="AlphaFoldDB" id="A0A3P3VRS6"/>
<dbReference type="EC" id="2.7.7.65" evidence="2"/>
<comment type="catalytic activity">
    <reaction evidence="3">
        <text>2 GTP = 3',3'-c-di-GMP + 2 diphosphate</text>
        <dbReference type="Rhea" id="RHEA:24898"/>
        <dbReference type="ChEBI" id="CHEBI:33019"/>
        <dbReference type="ChEBI" id="CHEBI:37565"/>
        <dbReference type="ChEBI" id="CHEBI:58805"/>
        <dbReference type="EC" id="2.7.7.65"/>
    </reaction>
</comment>
<keyword evidence="6" id="KW-1185">Reference proteome</keyword>
<gene>
    <name evidence="5" type="ORF">D0544_03665</name>
</gene>
<dbReference type="PANTHER" id="PTHR45138">
    <property type="entry name" value="REGULATORY COMPONENTS OF SENSORY TRANSDUCTION SYSTEM"/>
    <property type="match status" value="1"/>
</dbReference>
<dbReference type="Gene3D" id="3.30.70.270">
    <property type="match status" value="1"/>
</dbReference>
<dbReference type="SMART" id="SM00267">
    <property type="entry name" value="GGDEF"/>
    <property type="match status" value="1"/>
</dbReference>